<dbReference type="InterPro" id="IPR012675">
    <property type="entry name" value="Beta-grasp_dom_sf"/>
</dbReference>
<proteinExistence type="predicted"/>
<dbReference type="NCBIfam" id="TIGR01683">
    <property type="entry name" value="thiS"/>
    <property type="match status" value="1"/>
</dbReference>
<dbReference type="PANTHER" id="PTHR34472:SF1">
    <property type="entry name" value="SULFUR CARRIER PROTEIN THIS"/>
    <property type="match status" value="1"/>
</dbReference>
<dbReference type="CDD" id="cd00565">
    <property type="entry name" value="Ubl_ThiS"/>
    <property type="match status" value="1"/>
</dbReference>
<dbReference type="PANTHER" id="PTHR34472">
    <property type="entry name" value="SULFUR CARRIER PROTEIN THIS"/>
    <property type="match status" value="1"/>
</dbReference>
<organism evidence="1 2">
    <name type="scientific">Clostridium drakei</name>
    <dbReference type="NCBI Taxonomy" id="332101"/>
    <lineage>
        <taxon>Bacteria</taxon>
        <taxon>Bacillati</taxon>
        <taxon>Bacillota</taxon>
        <taxon>Clostridia</taxon>
        <taxon>Eubacteriales</taxon>
        <taxon>Clostridiaceae</taxon>
        <taxon>Clostridium</taxon>
    </lineage>
</organism>
<accession>A0A2U8DN31</accession>
<dbReference type="EMBL" id="CP020953">
    <property type="protein sequence ID" value="AWI04120.1"/>
    <property type="molecule type" value="Genomic_DNA"/>
</dbReference>
<dbReference type="Gene3D" id="3.10.20.30">
    <property type="match status" value="1"/>
</dbReference>
<name>A0A2U8DN31_9CLOT</name>
<dbReference type="Pfam" id="PF02597">
    <property type="entry name" value="ThiS"/>
    <property type="match status" value="1"/>
</dbReference>
<dbReference type="InterPro" id="IPR010035">
    <property type="entry name" value="Thi_S"/>
</dbReference>
<protein>
    <submittedName>
        <fullName evidence="1">Thiamine biosynthesis protein ThiS</fullName>
    </submittedName>
</protein>
<dbReference type="Proteomes" id="UP000244910">
    <property type="component" value="Chromosome"/>
</dbReference>
<dbReference type="InterPro" id="IPR016155">
    <property type="entry name" value="Mopterin_synth/thiamin_S_b"/>
</dbReference>
<dbReference type="AlphaFoldDB" id="A0A2U8DN31"/>
<keyword evidence="2" id="KW-1185">Reference proteome</keyword>
<gene>
    <name evidence="1" type="ORF">B9W14_06300</name>
</gene>
<dbReference type="InterPro" id="IPR003749">
    <property type="entry name" value="ThiS/MoaD-like"/>
</dbReference>
<dbReference type="SUPFAM" id="SSF54285">
    <property type="entry name" value="MoaD/ThiS"/>
    <property type="match status" value="1"/>
</dbReference>
<reference evidence="2" key="1">
    <citation type="submission" date="2017-04" db="EMBL/GenBank/DDBJ databases">
        <authorList>
            <person name="Song Y."/>
            <person name="Cho B.-K."/>
        </authorList>
    </citation>
    <scope>NUCLEOTIDE SEQUENCE [LARGE SCALE GENOMIC DNA]</scope>
    <source>
        <strain evidence="2">SL1</strain>
    </source>
</reference>
<dbReference type="KEGG" id="cdrk:B9W14_06300"/>
<sequence length="65" mass="7168">MIKLNEKKINCTNDIFLDKLLISEGYSLIRIAVELNGDIIPKSQYVNKKIEDGDSIQVVGFVGGG</sequence>
<evidence type="ECO:0000313" key="2">
    <source>
        <dbReference type="Proteomes" id="UP000244910"/>
    </source>
</evidence>
<dbReference type="OrthoDB" id="9798559at2"/>
<evidence type="ECO:0000313" key="1">
    <source>
        <dbReference type="EMBL" id="AWI04120.1"/>
    </source>
</evidence>
<dbReference type="RefSeq" id="WP_032077539.1">
    <property type="nucleotide sequence ID" value="NZ_CP020953.1"/>
</dbReference>